<gene>
    <name evidence="1" type="ORF">MFLO_05590</name>
</gene>
<proteinExistence type="predicted"/>
<name>A0ABN0RGK9_9LIST</name>
<dbReference type="EMBL" id="AODF01000008">
    <property type="protein sequence ID" value="EUJ33043.1"/>
    <property type="molecule type" value="Genomic_DNA"/>
</dbReference>
<dbReference type="InterPro" id="IPR036412">
    <property type="entry name" value="HAD-like_sf"/>
</dbReference>
<dbReference type="Gene3D" id="3.40.50.1000">
    <property type="entry name" value="HAD superfamily/HAD-like"/>
    <property type="match status" value="1"/>
</dbReference>
<comment type="caution">
    <text evidence="1">The sequence shown here is derived from an EMBL/GenBank/DDBJ whole genome shotgun (WGS) entry which is preliminary data.</text>
</comment>
<dbReference type="SUPFAM" id="SSF56784">
    <property type="entry name" value="HAD-like"/>
    <property type="match status" value="1"/>
</dbReference>
<keyword evidence="2" id="KW-1185">Reference proteome</keyword>
<evidence type="ECO:0000313" key="2">
    <source>
        <dbReference type="Proteomes" id="UP000019249"/>
    </source>
</evidence>
<accession>A0ABN0RGK9</accession>
<protein>
    <submittedName>
        <fullName evidence="1">Uncharacterized protein</fullName>
    </submittedName>
</protein>
<reference evidence="1 2" key="1">
    <citation type="journal article" date="2014" name="Int. J. Syst. Evol. Microbiol.">
        <title>Listeria floridensis sp. nov., Listeria aquatica sp. nov., Listeria cornellensis sp. nov., Listeria riparia sp. nov. and Listeria grandensis sp. nov., from agricultural and natural environments.</title>
        <authorList>
            <person name="den Bakker H.C."/>
            <person name="Warchocki S."/>
            <person name="Wright E.M."/>
            <person name="Allred A.F."/>
            <person name="Ahlstrom C."/>
            <person name="Manuel C.S."/>
            <person name="Stasiewicz M.J."/>
            <person name="Burrell A."/>
            <person name="Roof S."/>
            <person name="Strawn L."/>
            <person name="Fortes E.D."/>
            <person name="Nightingale K.K."/>
            <person name="Kephart D."/>
            <person name="Wiedmann M."/>
        </authorList>
    </citation>
    <scope>NUCLEOTIDE SEQUENCE [LARGE SCALE GENOMIC DNA]</scope>
    <source>
        <strain evidence="1 2">FSL S10-1187</strain>
    </source>
</reference>
<evidence type="ECO:0000313" key="1">
    <source>
        <dbReference type="EMBL" id="EUJ33043.1"/>
    </source>
</evidence>
<dbReference type="Proteomes" id="UP000019249">
    <property type="component" value="Unassembled WGS sequence"/>
</dbReference>
<sequence length="49" mass="5574">MSKIVFFDVDGTLVDEKKEIPESTRKAIQSLKRKRNLCGNCNRACPVYA</sequence>
<organism evidence="1 2">
    <name type="scientific">Listeria floridensis FSL S10-1187</name>
    <dbReference type="NCBI Taxonomy" id="1265817"/>
    <lineage>
        <taxon>Bacteria</taxon>
        <taxon>Bacillati</taxon>
        <taxon>Bacillota</taxon>
        <taxon>Bacilli</taxon>
        <taxon>Bacillales</taxon>
        <taxon>Listeriaceae</taxon>
        <taxon>Listeria</taxon>
    </lineage>
</organism>
<dbReference type="InterPro" id="IPR023214">
    <property type="entry name" value="HAD_sf"/>
</dbReference>
<dbReference type="Pfam" id="PF08282">
    <property type="entry name" value="Hydrolase_3"/>
    <property type="match status" value="1"/>
</dbReference>